<keyword evidence="10" id="KW-0464">Manganese</keyword>
<dbReference type="PANTHER" id="PTHR43472">
    <property type="entry name" value="PHOSPHORIBOSYLAMINE--GLYCINE LIGASE"/>
    <property type="match status" value="1"/>
</dbReference>
<keyword evidence="18" id="KW-1185">Reference proteome</keyword>
<evidence type="ECO:0000256" key="12">
    <source>
        <dbReference type="ARBA" id="ARBA00042242"/>
    </source>
</evidence>
<dbReference type="InterPro" id="IPR020562">
    <property type="entry name" value="PRibGlycinamide_synth_N"/>
</dbReference>
<dbReference type="FunFam" id="3.30.470.20:FF:000018">
    <property type="entry name" value="Trifunctional purine biosynthetic protein adenosine-3"/>
    <property type="match status" value="1"/>
</dbReference>
<dbReference type="GO" id="GO:0006189">
    <property type="term" value="P:'de novo' IMP biosynthetic process"/>
    <property type="evidence" value="ECO:0007669"/>
    <property type="project" value="UniProtKB-UniRule"/>
</dbReference>
<dbReference type="SUPFAM" id="SSF56059">
    <property type="entry name" value="Glutathione synthetase ATP-binding domain-like"/>
    <property type="match status" value="1"/>
</dbReference>
<dbReference type="PANTHER" id="PTHR43472:SF1">
    <property type="entry name" value="PHOSPHORIBOSYLAMINE--GLYCINE LIGASE, CHLOROPLASTIC"/>
    <property type="match status" value="1"/>
</dbReference>
<comment type="cofactor">
    <cofactor evidence="2">
        <name>Mg(2+)</name>
        <dbReference type="ChEBI" id="CHEBI:18420"/>
    </cofactor>
</comment>
<keyword evidence="8 14" id="KW-0658">Purine biosynthesis</keyword>
<dbReference type="GO" id="GO:0046872">
    <property type="term" value="F:metal ion binding"/>
    <property type="evidence" value="ECO:0007669"/>
    <property type="project" value="UniProtKB-KW"/>
</dbReference>
<evidence type="ECO:0000256" key="5">
    <source>
        <dbReference type="ARBA" id="ARBA00022598"/>
    </source>
</evidence>
<evidence type="ECO:0000256" key="3">
    <source>
        <dbReference type="ARBA" id="ARBA00005174"/>
    </source>
</evidence>
<accession>A0A4Z0NX47</accession>
<dbReference type="GO" id="GO:0005524">
    <property type="term" value="F:ATP binding"/>
    <property type="evidence" value="ECO:0007669"/>
    <property type="project" value="UniProtKB-UniRule"/>
</dbReference>
<dbReference type="Pfam" id="PF01071">
    <property type="entry name" value="GARS_A"/>
    <property type="match status" value="1"/>
</dbReference>
<comment type="pathway">
    <text evidence="3 14">Purine metabolism; IMP biosynthesis via de novo pathway; N(1)-(5-phospho-D-ribosyl)glycinamide from 5-phospho-alpha-D-ribose 1-diphosphate: step 2/2.</text>
</comment>
<evidence type="ECO:0000313" key="18">
    <source>
        <dbReference type="Proteomes" id="UP000297535"/>
    </source>
</evidence>
<dbReference type="GO" id="GO:0009113">
    <property type="term" value="P:purine nucleobase biosynthetic process"/>
    <property type="evidence" value="ECO:0007669"/>
    <property type="project" value="InterPro"/>
</dbReference>
<evidence type="ECO:0000313" key="17">
    <source>
        <dbReference type="EMBL" id="TGE01338.1"/>
    </source>
</evidence>
<dbReference type="InterPro" id="IPR011761">
    <property type="entry name" value="ATP-grasp"/>
</dbReference>
<protein>
    <recommendedName>
        <fullName evidence="4 14">Phosphoribosylamine--glycine ligase</fullName>
        <ecNumber evidence="4 14">6.3.4.13</ecNumber>
    </recommendedName>
    <alternativeName>
        <fullName evidence="14">GARS</fullName>
    </alternativeName>
    <alternativeName>
        <fullName evidence="12 14">Glycinamide ribonucleotide synthetase</fullName>
    </alternativeName>
    <alternativeName>
        <fullName evidence="13 14">Phosphoribosylglycinamide synthetase</fullName>
    </alternativeName>
</protein>
<evidence type="ECO:0000259" key="16">
    <source>
        <dbReference type="PROSITE" id="PS50975"/>
    </source>
</evidence>
<feature type="domain" description="ATP-grasp" evidence="16">
    <location>
        <begin position="114"/>
        <end position="319"/>
    </location>
</feature>
<dbReference type="Gene3D" id="3.90.600.10">
    <property type="entry name" value="Phosphoribosylglycinamide synthetase, C-terminal domain"/>
    <property type="match status" value="1"/>
</dbReference>
<dbReference type="FunFam" id="3.90.600.10:FF:000001">
    <property type="entry name" value="Trifunctional purine biosynthetic protein adenosine-3"/>
    <property type="match status" value="1"/>
</dbReference>
<comment type="similarity">
    <text evidence="11 14">Belongs to the GARS family.</text>
</comment>
<dbReference type="SUPFAM" id="SSF51246">
    <property type="entry name" value="Rudiment single hybrid motif"/>
    <property type="match status" value="1"/>
</dbReference>
<dbReference type="SMART" id="SM01209">
    <property type="entry name" value="GARS_A"/>
    <property type="match status" value="1"/>
</dbReference>
<evidence type="ECO:0000256" key="1">
    <source>
        <dbReference type="ARBA" id="ARBA00001936"/>
    </source>
</evidence>
<proteinExistence type="inferred from homology"/>
<dbReference type="EMBL" id="SRLB01000004">
    <property type="protein sequence ID" value="TGE01338.1"/>
    <property type="molecule type" value="Genomic_DNA"/>
</dbReference>
<keyword evidence="6" id="KW-0479">Metal-binding</keyword>
<dbReference type="EC" id="6.3.4.13" evidence="4 14"/>
<evidence type="ECO:0000256" key="10">
    <source>
        <dbReference type="ARBA" id="ARBA00023211"/>
    </source>
</evidence>
<dbReference type="InterPro" id="IPR013815">
    <property type="entry name" value="ATP_grasp_subdomain_1"/>
</dbReference>
<dbReference type="SMART" id="SM01210">
    <property type="entry name" value="GARS_C"/>
    <property type="match status" value="1"/>
</dbReference>
<keyword evidence="9 15" id="KW-0067">ATP-binding</keyword>
<dbReference type="InterPro" id="IPR020560">
    <property type="entry name" value="PRibGlycinamide_synth_C-dom"/>
</dbReference>
<evidence type="ECO:0000256" key="14">
    <source>
        <dbReference type="HAMAP-Rule" id="MF_00138"/>
    </source>
</evidence>
<organism evidence="17 18">
    <name type="scientific">Methylobacterium nonmethylotrophicum</name>
    <dbReference type="NCBI Taxonomy" id="1141884"/>
    <lineage>
        <taxon>Bacteria</taxon>
        <taxon>Pseudomonadati</taxon>
        <taxon>Pseudomonadota</taxon>
        <taxon>Alphaproteobacteria</taxon>
        <taxon>Hyphomicrobiales</taxon>
        <taxon>Methylobacteriaceae</taxon>
        <taxon>Methylobacterium</taxon>
    </lineage>
</organism>
<name>A0A4Z0NX47_9HYPH</name>
<evidence type="ECO:0000256" key="6">
    <source>
        <dbReference type="ARBA" id="ARBA00022723"/>
    </source>
</evidence>
<dbReference type="Pfam" id="PF02843">
    <property type="entry name" value="GARS_C"/>
    <property type="match status" value="1"/>
</dbReference>
<dbReference type="PROSITE" id="PS50975">
    <property type="entry name" value="ATP_GRASP"/>
    <property type="match status" value="1"/>
</dbReference>
<dbReference type="SUPFAM" id="SSF52440">
    <property type="entry name" value="PreATP-grasp domain"/>
    <property type="match status" value="1"/>
</dbReference>
<dbReference type="InterPro" id="IPR000115">
    <property type="entry name" value="PRibGlycinamide_synth"/>
</dbReference>
<dbReference type="Gene3D" id="3.30.470.20">
    <property type="entry name" value="ATP-grasp fold, B domain"/>
    <property type="match status" value="1"/>
</dbReference>
<evidence type="ECO:0000256" key="15">
    <source>
        <dbReference type="PROSITE-ProRule" id="PRU00409"/>
    </source>
</evidence>
<dbReference type="OrthoDB" id="9807240at2"/>
<gene>
    <name evidence="14 17" type="primary">purD</name>
    <name evidence="17" type="ORF">EU555_07020</name>
</gene>
<dbReference type="InterPro" id="IPR020561">
    <property type="entry name" value="PRibGlycinamid_synth_ATP-grasp"/>
</dbReference>
<evidence type="ECO:0000256" key="8">
    <source>
        <dbReference type="ARBA" id="ARBA00022755"/>
    </source>
</evidence>
<evidence type="ECO:0000256" key="13">
    <source>
        <dbReference type="ARBA" id="ARBA00042864"/>
    </source>
</evidence>
<comment type="catalytic activity">
    <reaction evidence="14">
        <text>5-phospho-beta-D-ribosylamine + glycine + ATP = N(1)-(5-phospho-beta-D-ribosyl)glycinamide + ADP + phosphate + H(+)</text>
        <dbReference type="Rhea" id="RHEA:17453"/>
        <dbReference type="ChEBI" id="CHEBI:15378"/>
        <dbReference type="ChEBI" id="CHEBI:30616"/>
        <dbReference type="ChEBI" id="CHEBI:43474"/>
        <dbReference type="ChEBI" id="CHEBI:57305"/>
        <dbReference type="ChEBI" id="CHEBI:58681"/>
        <dbReference type="ChEBI" id="CHEBI:143788"/>
        <dbReference type="ChEBI" id="CHEBI:456216"/>
        <dbReference type="EC" id="6.3.4.13"/>
    </reaction>
</comment>
<evidence type="ECO:0000256" key="4">
    <source>
        <dbReference type="ARBA" id="ARBA00013255"/>
    </source>
</evidence>
<evidence type="ECO:0000256" key="2">
    <source>
        <dbReference type="ARBA" id="ARBA00001946"/>
    </source>
</evidence>
<sequence>MRDQHPLTLLLIGSGGREHALAWKLAQSPLCRRLLIAPGNPGTAAHGTNLSDLDVTDHAAVIAACRREGVDLVVVGPEAPLVAGLVDALAQAGIRAFGPNAAAAQLEGSKAFTKELCRDFAIPTAAFARFREVAPALAHLRAGRIPVVVKADGLAAGKGVVVAETLAQAEAAVESMLGGGLGAAGAEVVIEDCLVGEEASLFALCDGTNAVLLGTAQDHKRVHDGDKGPNTGGMGAYSPAPVLTPALEAEVMERIIRPTLDGMRARGTPFSGILYAGLMLTAEGPMLIEYNTRFGDPECEVLMPRLASDLVPLLVAATEGDLSGVVPEWRDEVALTVIMAAPGYPGAVAKGSEIRGLQAAEAAGALVFQAGTKRDGDRLIADGGRVLAVTALGHDVREAQGRAYAALDRIDWPEGFCRRDIGWRALARET</sequence>
<dbReference type="PROSITE" id="PS00184">
    <property type="entry name" value="GARS"/>
    <property type="match status" value="1"/>
</dbReference>
<dbReference type="FunFam" id="3.40.50.20:FF:000006">
    <property type="entry name" value="Phosphoribosylamine--glycine ligase, chloroplastic"/>
    <property type="match status" value="1"/>
</dbReference>
<dbReference type="NCBIfam" id="TIGR00877">
    <property type="entry name" value="purD"/>
    <property type="match status" value="1"/>
</dbReference>
<keyword evidence="7 15" id="KW-0547">Nucleotide-binding</keyword>
<dbReference type="Proteomes" id="UP000297535">
    <property type="component" value="Unassembled WGS sequence"/>
</dbReference>
<dbReference type="Pfam" id="PF02844">
    <property type="entry name" value="GARS_N"/>
    <property type="match status" value="1"/>
</dbReference>
<reference evidence="17 18" key="1">
    <citation type="submission" date="2019-04" db="EMBL/GenBank/DDBJ databases">
        <authorList>
            <person name="Feng G."/>
            <person name="Zhu H."/>
        </authorList>
    </citation>
    <scope>NUCLEOTIDE SEQUENCE [LARGE SCALE GENOMIC DNA]</scope>
    <source>
        <strain evidence="17 18">6HR-1</strain>
    </source>
</reference>
<dbReference type="RefSeq" id="WP_135413940.1">
    <property type="nucleotide sequence ID" value="NZ_SRLB01000004.1"/>
</dbReference>
<evidence type="ECO:0000256" key="11">
    <source>
        <dbReference type="ARBA" id="ARBA00038345"/>
    </source>
</evidence>
<dbReference type="Gene3D" id="3.30.1490.20">
    <property type="entry name" value="ATP-grasp fold, A domain"/>
    <property type="match status" value="1"/>
</dbReference>
<dbReference type="InterPro" id="IPR020559">
    <property type="entry name" value="PRibGlycinamide_synth_CS"/>
</dbReference>
<evidence type="ECO:0000256" key="7">
    <source>
        <dbReference type="ARBA" id="ARBA00022741"/>
    </source>
</evidence>
<evidence type="ECO:0000256" key="9">
    <source>
        <dbReference type="ARBA" id="ARBA00022840"/>
    </source>
</evidence>
<dbReference type="InterPro" id="IPR016185">
    <property type="entry name" value="PreATP-grasp_dom_sf"/>
</dbReference>
<dbReference type="InterPro" id="IPR011054">
    <property type="entry name" value="Rudment_hybrid_motif"/>
</dbReference>
<dbReference type="AlphaFoldDB" id="A0A4Z0NX47"/>
<dbReference type="GO" id="GO:0004637">
    <property type="term" value="F:phosphoribosylamine-glycine ligase activity"/>
    <property type="evidence" value="ECO:0007669"/>
    <property type="project" value="UniProtKB-UniRule"/>
</dbReference>
<dbReference type="InterPro" id="IPR037123">
    <property type="entry name" value="PRibGlycinamide_synth_C_sf"/>
</dbReference>
<dbReference type="HAMAP" id="MF_00138">
    <property type="entry name" value="GARS"/>
    <property type="match status" value="1"/>
</dbReference>
<comment type="caution">
    <text evidence="17">The sequence shown here is derived from an EMBL/GenBank/DDBJ whole genome shotgun (WGS) entry which is preliminary data.</text>
</comment>
<comment type="cofactor">
    <cofactor evidence="1">
        <name>Mn(2+)</name>
        <dbReference type="ChEBI" id="CHEBI:29035"/>
    </cofactor>
</comment>
<keyword evidence="5 14" id="KW-0436">Ligase</keyword>
<dbReference type="UniPathway" id="UPA00074">
    <property type="reaction ID" value="UER00125"/>
</dbReference>
<dbReference type="Gene3D" id="3.40.50.20">
    <property type="match status" value="1"/>
</dbReference>